<dbReference type="Gene3D" id="1.10.1670.10">
    <property type="entry name" value="Helix-hairpin-Helix base-excision DNA repair enzymes (C-terminal)"/>
    <property type="match status" value="1"/>
</dbReference>
<comment type="caution">
    <text evidence="11">The sequence shown here is derived from an EMBL/GenBank/DDBJ whole genome shotgun (WGS) entry which is preliminary data.</text>
</comment>
<evidence type="ECO:0000256" key="1">
    <source>
        <dbReference type="ARBA" id="ARBA00001966"/>
    </source>
</evidence>
<dbReference type="GO" id="GO:0003677">
    <property type="term" value="F:DNA binding"/>
    <property type="evidence" value="ECO:0007669"/>
    <property type="project" value="UniProtKB-KW"/>
</dbReference>
<keyword evidence="8" id="KW-0539">Nucleus</keyword>
<dbReference type="GO" id="GO:0006284">
    <property type="term" value="P:base-excision repair"/>
    <property type="evidence" value="ECO:0007669"/>
    <property type="project" value="InterPro"/>
</dbReference>
<reference evidence="11 12" key="1">
    <citation type="journal article" date="2014" name="Am. J. Bot.">
        <title>Genome assembly and annotation for red clover (Trifolium pratense; Fabaceae).</title>
        <authorList>
            <person name="Istvanek J."/>
            <person name="Jaros M."/>
            <person name="Krenek A."/>
            <person name="Repkova J."/>
        </authorList>
    </citation>
    <scope>NUCLEOTIDE SEQUENCE [LARGE SCALE GENOMIC DNA]</scope>
    <source>
        <strain evidence="12">cv. Tatra</strain>
        <tissue evidence="11">Young leaves</tissue>
    </source>
</reference>
<dbReference type="GO" id="GO:0005634">
    <property type="term" value="C:nucleus"/>
    <property type="evidence" value="ECO:0007669"/>
    <property type="project" value="UniProtKB-SubCell"/>
</dbReference>
<dbReference type="GO" id="GO:0141166">
    <property type="term" value="P:chromosomal 5-methylcytosine DNA demethylation pathway"/>
    <property type="evidence" value="ECO:0007669"/>
    <property type="project" value="InterPro"/>
</dbReference>
<evidence type="ECO:0000256" key="2">
    <source>
        <dbReference type="ARBA" id="ARBA00004123"/>
    </source>
</evidence>
<evidence type="ECO:0000256" key="3">
    <source>
        <dbReference type="ARBA" id="ARBA00005646"/>
    </source>
</evidence>
<evidence type="ECO:0000313" key="12">
    <source>
        <dbReference type="Proteomes" id="UP000236291"/>
    </source>
</evidence>
<name>A0A2K3P4A3_TRIPR</name>
<evidence type="ECO:0000259" key="10">
    <source>
        <dbReference type="SMART" id="SM00478"/>
    </source>
</evidence>
<comment type="subcellular location">
    <subcellularLocation>
        <location evidence="2">Nucleus</location>
    </subcellularLocation>
</comment>
<dbReference type="EMBL" id="ASHM01003606">
    <property type="protein sequence ID" value="PNY10126.1"/>
    <property type="molecule type" value="Genomic_DNA"/>
</dbReference>
<sequence length="886" mass="100883">MAIPFNDSSPVSENDDDTMSCCNEDLSNHADQVFDVLHQCEDVELCPPSFSKKRNNSQKDVNDELQKPVKRTKYRPKVVSQVAKRTKKSQPESNNTPKPATPKQRKTYVRRKTPKCQRPLFVDEDSISFSFLENFNNSKVDQHEIENSTITNESAIGYNSLQSYQKMTSLSCLTLIESRRVGVNFPITCDRRFTPWKGSVLDSVVGVFLTQNVSDHLSSNAFMSLAVKYPLKSVSCEQSNNLFLSAPKFDTEINDREVEESEAQEAIESSKVDSETENNSCPMERRNSDYSEVSCERSNDEEIETQKANKSSKVDERNSDSSEVSCERSNIEDTETQRAKSSKVDGMERNSDSSEVSCERSNIDDTETQKANKSSKADGMERNSDSLGMNFGMKQTPDTKKSKKEEREEENRILLEKKRQNWAELRKKNTKSHRHRDHEDSIDYEAVRTAKLVDVAAAIKIRGQHTIIGGKIKAMLNKIRDSDGRMDLEWLRNIEPKEVKEFLLDIYGLGLKSVECIRLLALNHVAFPVDVNVARIVVRLGWVPLQPLPGYIQIHNLEIFPDSNKIQQFLWPRLCTLDHETLYELHYQLITFGKVFCTKRNPNCNACPMSDVCEHYKSSLARTKLALPPNPNSDQTIVATETDHANAYSDLLSNSKSTFITEDRKECEPIVEMPASPEPEDIDLDSELDEEIYYGHTNEDKDIEDIMTVNLSSQESSFLSKILDNSFEEFDYGMNTSSTMVLSQAAAIPSQKMKNVSRLKTERLVYVLPDKHPLLAKCAPREPNDRSPYLLIVWLPAELGSSDETSKTGLQEEENIQSQTVPGTLLIPCRTAMRARFPLNGTYFQTNEVFADYASMKQPINVPRNWIWNLERRITYFGTSFSSITR</sequence>
<dbReference type="GO" id="GO:0046872">
    <property type="term" value="F:metal ion binding"/>
    <property type="evidence" value="ECO:0007669"/>
    <property type="project" value="UniProtKB-KW"/>
</dbReference>
<dbReference type="InterPro" id="IPR003651">
    <property type="entry name" value="Endonuclease3_FeS-loop_motif"/>
</dbReference>
<evidence type="ECO:0000256" key="6">
    <source>
        <dbReference type="ARBA" id="ARBA00023014"/>
    </source>
</evidence>
<feature type="region of interest" description="Disordered" evidence="9">
    <location>
        <begin position="48"/>
        <end position="109"/>
    </location>
</feature>
<dbReference type="SUPFAM" id="SSF48150">
    <property type="entry name" value="DNA-glycosylase"/>
    <property type="match status" value="1"/>
</dbReference>
<dbReference type="PANTHER" id="PTHR46213:SF26">
    <property type="entry name" value="HHH-GPD BASE EXCISION DNA REPAIR FAMILY PROTEIN"/>
    <property type="match status" value="1"/>
</dbReference>
<dbReference type="GO" id="GO:0019104">
    <property type="term" value="F:DNA N-glycosylase activity"/>
    <property type="evidence" value="ECO:0007669"/>
    <property type="project" value="InterPro"/>
</dbReference>
<protein>
    <submittedName>
        <fullName evidence="11">Transcriptional activator DEMETER-like protein</fullName>
    </submittedName>
</protein>
<dbReference type="InterPro" id="IPR003265">
    <property type="entry name" value="HhH-GPD_domain"/>
</dbReference>
<evidence type="ECO:0000313" key="11">
    <source>
        <dbReference type="EMBL" id="PNY10126.1"/>
    </source>
</evidence>
<dbReference type="SMART" id="SM00525">
    <property type="entry name" value="FES"/>
    <property type="match status" value="1"/>
</dbReference>
<evidence type="ECO:0000256" key="8">
    <source>
        <dbReference type="ARBA" id="ARBA00023242"/>
    </source>
</evidence>
<comment type="similarity">
    <text evidence="3">Belongs to the DNA glycosylase family. DEMETER subfamily.</text>
</comment>
<keyword evidence="7" id="KW-0238">DNA-binding</keyword>
<feature type="non-terminal residue" evidence="11">
    <location>
        <position position="886"/>
    </location>
</feature>
<dbReference type="GO" id="GO:0035514">
    <property type="term" value="F:DNA demethylase activity"/>
    <property type="evidence" value="ECO:0007669"/>
    <property type="project" value="InterPro"/>
</dbReference>
<dbReference type="ExpressionAtlas" id="A0A2K3P4A3">
    <property type="expression patterns" value="baseline"/>
</dbReference>
<feature type="compositionally biased region" description="Basic and acidic residues" evidence="9">
    <location>
        <begin position="397"/>
        <end position="411"/>
    </location>
</feature>
<evidence type="ECO:0000256" key="5">
    <source>
        <dbReference type="ARBA" id="ARBA00023004"/>
    </source>
</evidence>
<proteinExistence type="inferred from homology"/>
<feature type="compositionally biased region" description="Basic and acidic residues" evidence="9">
    <location>
        <begin position="283"/>
        <end position="384"/>
    </location>
</feature>
<dbReference type="SMART" id="SM00478">
    <property type="entry name" value="ENDO3c"/>
    <property type="match status" value="1"/>
</dbReference>
<dbReference type="AlphaFoldDB" id="A0A2K3P4A3"/>
<organism evidence="11 12">
    <name type="scientific">Trifolium pratense</name>
    <name type="common">Red clover</name>
    <dbReference type="NCBI Taxonomy" id="57577"/>
    <lineage>
        <taxon>Eukaryota</taxon>
        <taxon>Viridiplantae</taxon>
        <taxon>Streptophyta</taxon>
        <taxon>Embryophyta</taxon>
        <taxon>Tracheophyta</taxon>
        <taxon>Spermatophyta</taxon>
        <taxon>Magnoliopsida</taxon>
        <taxon>eudicotyledons</taxon>
        <taxon>Gunneridae</taxon>
        <taxon>Pentapetalae</taxon>
        <taxon>rosids</taxon>
        <taxon>fabids</taxon>
        <taxon>Fabales</taxon>
        <taxon>Fabaceae</taxon>
        <taxon>Papilionoideae</taxon>
        <taxon>50 kb inversion clade</taxon>
        <taxon>NPAAA clade</taxon>
        <taxon>Hologalegina</taxon>
        <taxon>IRL clade</taxon>
        <taxon>Trifolieae</taxon>
        <taxon>Trifolium</taxon>
    </lineage>
</organism>
<keyword evidence="4" id="KW-0479">Metal-binding</keyword>
<dbReference type="Proteomes" id="UP000236291">
    <property type="component" value="Unassembled WGS sequence"/>
</dbReference>
<dbReference type="InterPro" id="IPR044811">
    <property type="entry name" value="DME/ROS1"/>
</dbReference>
<keyword evidence="6" id="KW-0411">Iron-sulfur</keyword>
<gene>
    <name evidence="11" type="ORF">L195_g006695</name>
</gene>
<evidence type="ECO:0000256" key="9">
    <source>
        <dbReference type="SAM" id="MobiDB-lite"/>
    </source>
</evidence>
<feature type="domain" description="HhH-GPD" evidence="10">
    <location>
        <begin position="429"/>
        <end position="595"/>
    </location>
</feature>
<keyword evidence="5" id="KW-0408">Iron</keyword>
<dbReference type="Pfam" id="PF15628">
    <property type="entry name" value="RRM_DME"/>
    <property type="match status" value="1"/>
</dbReference>
<reference evidence="11 12" key="2">
    <citation type="journal article" date="2017" name="Front. Plant Sci.">
        <title>Gene Classification and Mining of Molecular Markers Useful in Red Clover (Trifolium pratense) Breeding.</title>
        <authorList>
            <person name="Istvanek J."/>
            <person name="Dluhosova J."/>
            <person name="Dluhos P."/>
            <person name="Patkova L."/>
            <person name="Nedelnik J."/>
            <person name="Repkova J."/>
        </authorList>
    </citation>
    <scope>NUCLEOTIDE SEQUENCE [LARGE SCALE GENOMIC DNA]</scope>
    <source>
        <strain evidence="12">cv. Tatra</strain>
        <tissue evidence="11">Young leaves</tissue>
    </source>
</reference>
<evidence type="ECO:0000256" key="7">
    <source>
        <dbReference type="ARBA" id="ARBA00023125"/>
    </source>
</evidence>
<dbReference type="GO" id="GO:0051539">
    <property type="term" value="F:4 iron, 4 sulfur cluster binding"/>
    <property type="evidence" value="ECO:0007669"/>
    <property type="project" value="InterPro"/>
</dbReference>
<comment type="cofactor">
    <cofactor evidence="1">
        <name>[4Fe-4S] cluster</name>
        <dbReference type="ChEBI" id="CHEBI:49883"/>
    </cofactor>
</comment>
<feature type="region of interest" description="Disordered" evidence="9">
    <location>
        <begin position="256"/>
        <end position="411"/>
    </location>
</feature>
<evidence type="ECO:0000256" key="4">
    <source>
        <dbReference type="ARBA" id="ARBA00022723"/>
    </source>
</evidence>
<dbReference type="InterPro" id="IPR011257">
    <property type="entry name" value="DNA_glycosylase"/>
</dbReference>
<dbReference type="InterPro" id="IPR028925">
    <property type="entry name" value="RRM_DME"/>
</dbReference>
<dbReference type="InterPro" id="IPR023170">
    <property type="entry name" value="HhH_base_excis_C"/>
</dbReference>
<accession>A0A2K3P4A3</accession>
<dbReference type="PANTHER" id="PTHR46213">
    <property type="entry name" value="TRANSCRIPTIONAL ACTIVATOR DEMETER"/>
    <property type="match status" value="1"/>
</dbReference>